<keyword evidence="1" id="KW-0238">DNA-binding</keyword>
<evidence type="ECO:0000256" key="1">
    <source>
        <dbReference type="ARBA" id="ARBA00023125"/>
    </source>
</evidence>
<reference evidence="3" key="1">
    <citation type="journal article" date="2019" name="Int. J. Syst. Evol. Microbiol.">
        <title>The Global Catalogue of Microorganisms (GCM) 10K type strain sequencing project: providing services to taxonomists for standard genome sequencing and annotation.</title>
        <authorList>
            <consortium name="The Broad Institute Genomics Platform"/>
            <consortium name="The Broad Institute Genome Sequencing Center for Infectious Disease"/>
            <person name="Wu L."/>
            <person name="Ma J."/>
        </authorList>
    </citation>
    <scope>NUCLEOTIDE SEQUENCE [LARGE SCALE GENOMIC DNA]</scope>
    <source>
        <strain evidence="3">ZS-35-S2</strain>
    </source>
</reference>
<dbReference type="RefSeq" id="WP_377434183.1">
    <property type="nucleotide sequence ID" value="NZ_JBHSPR010000100.1"/>
</dbReference>
<evidence type="ECO:0000313" key="3">
    <source>
        <dbReference type="Proteomes" id="UP001596203"/>
    </source>
</evidence>
<organism evidence="2 3">
    <name type="scientific">Plantactinospora solaniradicis</name>
    <dbReference type="NCBI Taxonomy" id="1723736"/>
    <lineage>
        <taxon>Bacteria</taxon>
        <taxon>Bacillati</taxon>
        <taxon>Actinomycetota</taxon>
        <taxon>Actinomycetes</taxon>
        <taxon>Micromonosporales</taxon>
        <taxon>Micromonosporaceae</taxon>
        <taxon>Plantactinospora</taxon>
    </lineage>
</organism>
<gene>
    <name evidence="2" type="ORF">ACFP2T_46700</name>
</gene>
<comment type="caution">
    <text evidence="2">The sequence shown here is derived from an EMBL/GenBank/DDBJ whole genome shotgun (WGS) entry which is preliminary data.</text>
</comment>
<proteinExistence type="predicted"/>
<accession>A0ABW1KSA2</accession>
<dbReference type="Proteomes" id="UP001596203">
    <property type="component" value="Unassembled WGS sequence"/>
</dbReference>
<evidence type="ECO:0000313" key="2">
    <source>
        <dbReference type="EMBL" id="MFC6023632.1"/>
    </source>
</evidence>
<protein>
    <recommendedName>
        <fullName evidence="4">Integrase SAM-like N-terminal domain-containing protein</fullName>
    </recommendedName>
</protein>
<dbReference type="EMBL" id="JBHSPR010000100">
    <property type="protein sequence ID" value="MFC6023632.1"/>
    <property type="molecule type" value="Genomic_DNA"/>
</dbReference>
<keyword evidence="3" id="KW-1185">Reference proteome</keyword>
<name>A0ABW1KSA2_9ACTN</name>
<sequence>MRVYSGIDPVSRKRHYLVESVPAGPTAAHEHEAERIRTRLLNQVDEKRNTHTKATVNQLVDRNLEVLDVEPTTRVTYEGYERNHVRPSLGELAVGRLDGKILDSFYAPLRTCRTHCRGRKDIDHRA</sequence>
<dbReference type="InterPro" id="IPR010998">
    <property type="entry name" value="Integrase_recombinase_N"/>
</dbReference>
<dbReference type="Gene3D" id="1.10.150.130">
    <property type="match status" value="1"/>
</dbReference>
<evidence type="ECO:0008006" key="4">
    <source>
        <dbReference type="Google" id="ProtNLM"/>
    </source>
</evidence>